<dbReference type="Proteomes" id="UP000076798">
    <property type="component" value="Unassembled WGS sequence"/>
</dbReference>
<evidence type="ECO:0000313" key="10">
    <source>
        <dbReference type="Proteomes" id="UP000076798"/>
    </source>
</evidence>
<reference evidence="9 10" key="1">
    <citation type="journal article" date="2016" name="Mol. Biol. Evol.">
        <title>Comparative Genomics of Early-Diverging Mushroom-Forming Fungi Provides Insights into the Origins of Lignocellulose Decay Capabilities.</title>
        <authorList>
            <person name="Nagy L.G."/>
            <person name="Riley R."/>
            <person name="Tritt A."/>
            <person name="Adam C."/>
            <person name="Daum C."/>
            <person name="Floudas D."/>
            <person name="Sun H."/>
            <person name="Yadav J.S."/>
            <person name="Pangilinan J."/>
            <person name="Larsson K.H."/>
            <person name="Matsuura K."/>
            <person name="Barry K."/>
            <person name="Labutti K."/>
            <person name="Kuo R."/>
            <person name="Ohm R.A."/>
            <person name="Bhattacharya S.S."/>
            <person name="Shirouzu T."/>
            <person name="Yoshinaga Y."/>
            <person name="Martin F.M."/>
            <person name="Grigoriev I.V."/>
            <person name="Hibbett D.S."/>
        </authorList>
    </citation>
    <scope>NUCLEOTIDE SEQUENCE [LARGE SCALE GENOMIC DNA]</scope>
    <source>
        <strain evidence="9 10">HHB10207 ss-3</strain>
    </source>
</reference>
<name>A0A166BC66_9AGAM</name>
<dbReference type="InterPro" id="IPR009445">
    <property type="entry name" value="TMEM85/Emc4"/>
</dbReference>
<dbReference type="STRING" id="1314776.A0A166BC66"/>
<comment type="subcellular location">
    <subcellularLocation>
        <location evidence="1">Endoplasmic reticulum membrane</location>
        <topology evidence="1">Multi-pass membrane protein</topology>
    </subcellularLocation>
</comment>
<keyword evidence="4 8" id="KW-0812">Transmembrane</keyword>
<evidence type="ECO:0000256" key="7">
    <source>
        <dbReference type="ARBA" id="ARBA00023136"/>
    </source>
</evidence>
<keyword evidence="6 8" id="KW-1133">Transmembrane helix</keyword>
<dbReference type="EMBL" id="KV428114">
    <property type="protein sequence ID" value="KZT36209.1"/>
    <property type="molecule type" value="Genomic_DNA"/>
</dbReference>
<accession>A0A166BC66</accession>
<evidence type="ECO:0000256" key="2">
    <source>
        <dbReference type="ARBA" id="ARBA00007715"/>
    </source>
</evidence>
<gene>
    <name evidence="9" type="ORF">SISSUDRAFT_88398</name>
</gene>
<dbReference type="PIRSF" id="PIRSF017207">
    <property type="entry name" value="UCP017207_TM-p85"/>
    <property type="match status" value="1"/>
</dbReference>
<dbReference type="Pfam" id="PF06417">
    <property type="entry name" value="EMC4"/>
    <property type="match status" value="1"/>
</dbReference>
<evidence type="ECO:0000256" key="6">
    <source>
        <dbReference type="ARBA" id="ARBA00022989"/>
    </source>
</evidence>
<keyword evidence="5" id="KW-0256">Endoplasmic reticulum</keyword>
<proteinExistence type="inferred from homology"/>
<keyword evidence="7 8" id="KW-0472">Membrane</keyword>
<evidence type="ECO:0000256" key="8">
    <source>
        <dbReference type="SAM" id="Phobius"/>
    </source>
</evidence>
<evidence type="ECO:0000256" key="1">
    <source>
        <dbReference type="ARBA" id="ARBA00004477"/>
    </source>
</evidence>
<sequence>MKLDYSNVQSKWNNLPAPPGFGPIPSTKKVTKSSTAAAASQAALKQKRAWDHAISPAKQLPMQAVMLYMSGGGVQLFSMGIVFMLLINPFKAVSTINKYPTAFTTLLLQKVAFIACNILTLALGLWKCSSMGLLPMGTGDWLAFETRGQPPELTLL</sequence>
<protein>
    <recommendedName>
        <fullName evidence="3">ER membrane protein complex subunit 4</fullName>
    </recommendedName>
</protein>
<feature type="transmembrane region" description="Helical" evidence="8">
    <location>
        <begin position="107"/>
        <end position="126"/>
    </location>
</feature>
<feature type="transmembrane region" description="Helical" evidence="8">
    <location>
        <begin position="65"/>
        <end position="87"/>
    </location>
</feature>
<dbReference type="PANTHER" id="PTHR19315">
    <property type="entry name" value="ER MEMBRANE PROTEIN COMPLEX SUBUNIT 4"/>
    <property type="match status" value="1"/>
</dbReference>
<comment type="similarity">
    <text evidence="2">Belongs to the EMC4 family.</text>
</comment>
<evidence type="ECO:0000256" key="3">
    <source>
        <dbReference type="ARBA" id="ARBA00020820"/>
    </source>
</evidence>
<evidence type="ECO:0000256" key="4">
    <source>
        <dbReference type="ARBA" id="ARBA00022692"/>
    </source>
</evidence>
<dbReference type="GO" id="GO:0005789">
    <property type="term" value="C:endoplasmic reticulum membrane"/>
    <property type="evidence" value="ECO:0007669"/>
    <property type="project" value="UniProtKB-SubCell"/>
</dbReference>
<dbReference type="OrthoDB" id="369569at2759"/>
<evidence type="ECO:0000256" key="5">
    <source>
        <dbReference type="ARBA" id="ARBA00022824"/>
    </source>
</evidence>
<evidence type="ECO:0000313" key="9">
    <source>
        <dbReference type="EMBL" id="KZT36209.1"/>
    </source>
</evidence>
<dbReference type="AlphaFoldDB" id="A0A166BC66"/>
<keyword evidence="10" id="KW-1185">Reference proteome</keyword>
<organism evidence="9 10">
    <name type="scientific">Sistotremastrum suecicum HHB10207 ss-3</name>
    <dbReference type="NCBI Taxonomy" id="1314776"/>
    <lineage>
        <taxon>Eukaryota</taxon>
        <taxon>Fungi</taxon>
        <taxon>Dikarya</taxon>
        <taxon>Basidiomycota</taxon>
        <taxon>Agaricomycotina</taxon>
        <taxon>Agaricomycetes</taxon>
        <taxon>Sistotremastrales</taxon>
        <taxon>Sistotremastraceae</taxon>
        <taxon>Sistotremastrum</taxon>
    </lineage>
</organism>